<dbReference type="PANTHER" id="PTHR33751">
    <property type="entry name" value="CBB3-TYPE CYTOCHROME C OXIDASE SUBUNIT FIXP"/>
    <property type="match status" value="1"/>
</dbReference>
<dbReference type="GO" id="GO:0046872">
    <property type="term" value="F:metal ion binding"/>
    <property type="evidence" value="ECO:0007669"/>
    <property type="project" value="UniProtKB-KW"/>
</dbReference>
<dbReference type="Proteomes" id="UP000008291">
    <property type="component" value="Chromosome"/>
</dbReference>
<keyword evidence="8 19" id="KW-0679">Respiratory chain</keyword>
<keyword evidence="10 19" id="KW-0479">Metal-binding</keyword>
<evidence type="ECO:0000256" key="14">
    <source>
        <dbReference type="ARBA" id="ARBA00022989"/>
    </source>
</evidence>
<evidence type="ECO:0000256" key="22">
    <source>
        <dbReference type="SAM" id="Phobius"/>
    </source>
</evidence>
<feature type="binding site" description="axial binding residue" evidence="20">
    <location>
        <position position="275"/>
    </location>
    <ligand>
        <name>heme c</name>
        <dbReference type="ChEBI" id="CHEBI:61717"/>
        <label>1</label>
    </ligand>
    <ligandPart>
        <name>Fe</name>
        <dbReference type="ChEBI" id="CHEBI:18248"/>
    </ligandPart>
</feature>
<dbReference type="HOGENOM" id="CLU_047545_2_1_4"/>
<keyword evidence="4 19" id="KW-0813">Transport</keyword>
<dbReference type="eggNOG" id="COG2010">
    <property type="taxonomic scope" value="Bacteria"/>
</dbReference>
<dbReference type="GO" id="GO:0005886">
    <property type="term" value="C:plasma membrane"/>
    <property type="evidence" value="ECO:0007669"/>
    <property type="project" value="UniProtKB-SubCell"/>
</dbReference>
<evidence type="ECO:0000256" key="4">
    <source>
        <dbReference type="ARBA" id="ARBA00022448"/>
    </source>
</evidence>
<evidence type="ECO:0000256" key="7">
    <source>
        <dbReference type="ARBA" id="ARBA00022617"/>
    </source>
</evidence>
<dbReference type="GO" id="GO:0009055">
    <property type="term" value="F:electron transfer activity"/>
    <property type="evidence" value="ECO:0007669"/>
    <property type="project" value="InterPro"/>
</dbReference>
<keyword evidence="9 22" id="KW-0812">Transmembrane</keyword>
<feature type="binding site" description="covalent" evidence="21">
    <location>
        <position position="144"/>
    </location>
    <ligand>
        <name>heme c</name>
        <dbReference type="ChEBI" id="CHEBI:61717"/>
        <label>1</label>
    </ligand>
</feature>
<evidence type="ECO:0000256" key="8">
    <source>
        <dbReference type="ARBA" id="ARBA00022660"/>
    </source>
</evidence>
<feature type="binding site" description="axial binding residue" evidence="20">
    <location>
        <position position="187"/>
    </location>
    <ligand>
        <name>heme c</name>
        <dbReference type="ChEBI" id="CHEBI:61717"/>
        <label>2</label>
    </ligand>
    <ligandPart>
        <name>Fe</name>
        <dbReference type="ChEBI" id="CHEBI:18248"/>
    </ligandPart>
</feature>
<dbReference type="RefSeq" id="WP_011311152.1">
    <property type="nucleotide sequence ID" value="NC_007404.1"/>
</dbReference>
<evidence type="ECO:0000256" key="17">
    <source>
        <dbReference type="ARBA" id="ARBA00023065"/>
    </source>
</evidence>
<comment type="subcellular location">
    <subcellularLocation>
        <location evidence="1 19">Cell inner membrane</location>
    </subcellularLocation>
</comment>
<dbReference type="InterPro" id="IPR038414">
    <property type="entry name" value="CcoP_N_sf"/>
</dbReference>
<dbReference type="NCBIfam" id="TIGR00782">
    <property type="entry name" value="ccoP"/>
    <property type="match status" value="1"/>
</dbReference>
<evidence type="ECO:0000256" key="21">
    <source>
        <dbReference type="PIRSR" id="PIRSR000006-2"/>
    </source>
</evidence>
<evidence type="ECO:0000256" key="10">
    <source>
        <dbReference type="ARBA" id="ARBA00022723"/>
    </source>
</evidence>
<keyword evidence="15 19" id="KW-0560">Oxidoreductase</keyword>
<gene>
    <name evidence="24" type="ordered locus">Tbd_0640</name>
</gene>
<dbReference type="InterPro" id="IPR032858">
    <property type="entry name" value="CcoP_N"/>
</dbReference>
<evidence type="ECO:0000256" key="1">
    <source>
        <dbReference type="ARBA" id="ARBA00004533"/>
    </source>
</evidence>
<keyword evidence="17 19" id="KW-0406">Ion transport</keyword>
<dbReference type="InterPro" id="IPR004678">
    <property type="entry name" value="Cyt_c_oxidase_cbb3_su3"/>
</dbReference>
<dbReference type="InterPro" id="IPR036909">
    <property type="entry name" value="Cyt_c-like_dom_sf"/>
</dbReference>
<dbReference type="KEGG" id="tbd:Tbd_0640"/>
<evidence type="ECO:0000313" key="24">
    <source>
        <dbReference type="EMBL" id="AAZ96593.1"/>
    </source>
</evidence>
<dbReference type="OrthoDB" id="5290932at2"/>
<accession>Q3SL26</accession>
<keyword evidence="11" id="KW-0677">Repeat</keyword>
<feature type="binding site" description="axial binding residue" evidence="20">
    <location>
        <position position="148"/>
    </location>
    <ligand>
        <name>heme c</name>
        <dbReference type="ChEBI" id="CHEBI:61717"/>
        <label>1</label>
    </ligand>
    <ligandPart>
        <name>Fe</name>
        <dbReference type="ChEBI" id="CHEBI:18248"/>
    </ligandPart>
</feature>
<dbReference type="Gene3D" id="6.10.280.130">
    <property type="match status" value="1"/>
</dbReference>
<dbReference type="AlphaFoldDB" id="Q3SL26"/>
<feature type="domain" description="Cytochrome c" evidence="23">
    <location>
        <begin position="131"/>
        <end position="210"/>
    </location>
</feature>
<feature type="domain" description="Cytochrome c" evidence="23">
    <location>
        <begin position="217"/>
        <end position="303"/>
    </location>
</feature>
<evidence type="ECO:0000256" key="6">
    <source>
        <dbReference type="ARBA" id="ARBA00022519"/>
    </source>
</evidence>
<evidence type="ECO:0000256" key="18">
    <source>
        <dbReference type="ARBA" id="ARBA00023136"/>
    </source>
</evidence>
<evidence type="ECO:0000256" key="11">
    <source>
        <dbReference type="ARBA" id="ARBA00022737"/>
    </source>
</evidence>
<dbReference type="InterPro" id="IPR009056">
    <property type="entry name" value="Cyt_c-like_dom"/>
</dbReference>
<comment type="pathway">
    <text evidence="2 19">Energy metabolism; oxidative phosphorylation.</text>
</comment>
<name>Q3SL26_THIDA</name>
<evidence type="ECO:0000256" key="13">
    <source>
        <dbReference type="ARBA" id="ARBA00022982"/>
    </source>
</evidence>
<keyword evidence="7 19" id="KW-0349">Heme</keyword>
<comment type="function">
    <text evidence="19">C-type cytochrome. Part of the cbb3-type cytochrome c oxidase complex.</text>
</comment>
<evidence type="ECO:0000256" key="9">
    <source>
        <dbReference type="ARBA" id="ARBA00022692"/>
    </source>
</evidence>
<evidence type="ECO:0000256" key="15">
    <source>
        <dbReference type="ARBA" id="ARBA00023002"/>
    </source>
</evidence>
<feature type="binding site" description="axial binding residue" evidence="20">
    <location>
        <position position="234"/>
    </location>
    <ligand>
        <name>heme c</name>
        <dbReference type="ChEBI" id="CHEBI:61717"/>
        <label>2</label>
    </ligand>
    <ligandPart>
        <name>Fe</name>
        <dbReference type="ChEBI" id="CHEBI:18248"/>
    </ligandPart>
</feature>
<proteinExistence type="inferred from homology"/>
<sequence>MSDFTSGFWPIYISVLTLASIVGTWIFLKKQTTRRLAPGEKAELMEHTWDGDLQDFNNPLPRWWLGLFYGTMIFALVYLALWPGLGNFAGLLKWTSLGEYEAEVKAAEAKFGPVYAGFMKQDIATVAADPDARAIGKHLFLTYCSQCHGSDAAGARGFPNLTDSDWLYGGDPDTIKATLTDGRSGVMPALGAALGPQGTREVANYVLSLSGRKHDAALAAAGKPKFEQNCAACHTPAGTGMQALGAPNLTDKVWLYGGSEATIIETITKGRNGVMPAMTQTLGTTSNRDAKLHLLAAYVYGLSRQDGAAAPQGSTAE</sequence>
<evidence type="ECO:0000256" key="12">
    <source>
        <dbReference type="ARBA" id="ARBA00022781"/>
    </source>
</evidence>
<dbReference type="SUPFAM" id="SSF46626">
    <property type="entry name" value="Cytochrome c"/>
    <property type="match status" value="2"/>
</dbReference>
<keyword evidence="25" id="KW-1185">Reference proteome</keyword>
<evidence type="ECO:0000256" key="16">
    <source>
        <dbReference type="ARBA" id="ARBA00023004"/>
    </source>
</evidence>
<dbReference type="UniPathway" id="UPA00705"/>
<protein>
    <recommendedName>
        <fullName evidence="19">Cbb3-type cytochrome c oxidase subunit</fullName>
    </recommendedName>
</protein>
<keyword evidence="12 19" id="KW-0375">Hydrogen ion transport</keyword>
<comment type="subunit">
    <text evidence="19">Component of the cbb3-type cytochrome c oxidase.</text>
</comment>
<organism evidence="24 25">
    <name type="scientific">Thiobacillus denitrificans (strain ATCC 25259 / T1)</name>
    <dbReference type="NCBI Taxonomy" id="292415"/>
    <lineage>
        <taxon>Bacteria</taxon>
        <taxon>Pseudomonadati</taxon>
        <taxon>Pseudomonadota</taxon>
        <taxon>Betaproteobacteria</taxon>
        <taxon>Nitrosomonadales</taxon>
        <taxon>Thiobacillaceae</taxon>
        <taxon>Thiobacillus</taxon>
    </lineage>
</organism>
<keyword evidence="13 19" id="KW-0249">Electron transport</keyword>
<dbReference type="GO" id="GO:0006119">
    <property type="term" value="P:oxidative phosphorylation"/>
    <property type="evidence" value="ECO:0007669"/>
    <property type="project" value="UniProtKB-UniPathway"/>
</dbReference>
<evidence type="ECO:0000256" key="2">
    <source>
        <dbReference type="ARBA" id="ARBA00004673"/>
    </source>
</evidence>
<evidence type="ECO:0000256" key="20">
    <source>
        <dbReference type="PIRSR" id="PIRSR000006-1"/>
    </source>
</evidence>
<feature type="binding site" description="covalent" evidence="21">
    <location>
        <position position="233"/>
    </location>
    <ligand>
        <name>heme c</name>
        <dbReference type="ChEBI" id="CHEBI:61717"/>
        <label>2</label>
    </ligand>
</feature>
<feature type="transmembrane region" description="Helical" evidence="22">
    <location>
        <begin position="6"/>
        <end position="28"/>
    </location>
</feature>
<dbReference type="PROSITE" id="PS51007">
    <property type="entry name" value="CYTC"/>
    <property type="match status" value="2"/>
</dbReference>
<keyword evidence="18 19" id="KW-0472">Membrane</keyword>
<evidence type="ECO:0000256" key="3">
    <source>
        <dbReference type="ARBA" id="ARBA00006113"/>
    </source>
</evidence>
<dbReference type="Pfam" id="PF13442">
    <property type="entry name" value="Cytochrome_CBB3"/>
    <property type="match status" value="2"/>
</dbReference>
<comment type="similarity">
    <text evidence="3 19">Belongs to the CcoP / FixP family.</text>
</comment>
<feature type="transmembrane region" description="Helical" evidence="22">
    <location>
        <begin position="63"/>
        <end position="85"/>
    </location>
</feature>
<evidence type="ECO:0000313" key="25">
    <source>
        <dbReference type="Proteomes" id="UP000008291"/>
    </source>
</evidence>
<reference evidence="24 25" key="1">
    <citation type="journal article" date="2006" name="J. Bacteriol.">
        <title>The genome sequence of the obligately chemolithoautotrophic, facultatively anaerobic bacterium Thiobacillus denitrificans.</title>
        <authorList>
            <person name="Beller H.R."/>
            <person name="Chain P.S."/>
            <person name="Letain T.E."/>
            <person name="Chakicherla A."/>
            <person name="Larimer F.W."/>
            <person name="Richardson P.M."/>
            <person name="Coleman M.A."/>
            <person name="Wood A.P."/>
            <person name="Kelly D.P."/>
        </authorList>
    </citation>
    <scope>NUCLEOTIDE SEQUENCE [LARGE SCALE GENOMIC DNA]</scope>
    <source>
        <strain evidence="24 25">ATCC 25259</strain>
    </source>
</reference>
<feature type="binding site" description="covalent" evidence="21">
    <location>
        <position position="230"/>
    </location>
    <ligand>
        <name>heme c</name>
        <dbReference type="ChEBI" id="CHEBI:61717"/>
        <label>2</label>
    </ligand>
</feature>
<dbReference type="GO" id="GO:0020037">
    <property type="term" value="F:heme binding"/>
    <property type="evidence" value="ECO:0007669"/>
    <property type="project" value="InterPro"/>
</dbReference>
<dbReference type="STRING" id="292415.Tbd_0640"/>
<dbReference type="Pfam" id="PF14715">
    <property type="entry name" value="FixP_N"/>
    <property type="match status" value="1"/>
</dbReference>
<evidence type="ECO:0000256" key="19">
    <source>
        <dbReference type="PIRNR" id="PIRNR000006"/>
    </source>
</evidence>
<dbReference type="GO" id="GO:1902600">
    <property type="term" value="P:proton transmembrane transport"/>
    <property type="evidence" value="ECO:0007669"/>
    <property type="project" value="UniProtKB-KW"/>
</dbReference>
<dbReference type="PANTHER" id="PTHR33751:SF1">
    <property type="entry name" value="CBB3-TYPE CYTOCHROME C OXIDASE SUBUNIT FIXP"/>
    <property type="match status" value="1"/>
</dbReference>
<keyword evidence="5 19" id="KW-1003">Cell membrane</keyword>
<keyword evidence="6 19" id="KW-0997">Cell inner membrane</keyword>
<feature type="binding site" description="covalent" evidence="21">
    <location>
        <position position="147"/>
    </location>
    <ligand>
        <name>heme c</name>
        <dbReference type="ChEBI" id="CHEBI:61717"/>
        <label>1</label>
    </ligand>
</feature>
<evidence type="ECO:0000256" key="5">
    <source>
        <dbReference type="ARBA" id="ARBA00022475"/>
    </source>
</evidence>
<dbReference type="InterPro" id="IPR050597">
    <property type="entry name" value="Cytochrome_c_Oxidase_Subunit"/>
</dbReference>
<dbReference type="PIRSF" id="PIRSF000006">
    <property type="entry name" value="Cbb3-Cox_fixP"/>
    <property type="match status" value="1"/>
</dbReference>
<keyword evidence="16 19" id="KW-0408">Iron</keyword>
<keyword evidence="14 22" id="KW-1133">Transmembrane helix</keyword>
<dbReference type="Gene3D" id="1.10.760.10">
    <property type="entry name" value="Cytochrome c-like domain"/>
    <property type="match status" value="2"/>
</dbReference>
<dbReference type="EMBL" id="CP000116">
    <property type="protein sequence ID" value="AAZ96593.1"/>
    <property type="molecule type" value="Genomic_DNA"/>
</dbReference>
<dbReference type="GO" id="GO:0016491">
    <property type="term" value="F:oxidoreductase activity"/>
    <property type="evidence" value="ECO:0007669"/>
    <property type="project" value="UniProtKB-KW"/>
</dbReference>
<evidence type="ECO:0000259" key="23">
    <source>
        <dbReference type="PROSITE" id="PS51007"/>
    </source>
</evidence>
<comment type="cofactor">
    <cofactor evidence="19 21">
        <name>heme c</name>
        <dbReference type="ChEBI" id="CHEBI:61717"/>
    </cofactor>
    <text evidence="19 21">Binds 2 heme C groups per subunit.</text>
</comment>